<keyword evidence="8 9" id="KW-0539">Nucleus</keyword>
<evidence type="ECO:0000256" key="2">
    <source>
        <dbReference type="ARBA" id="ARBA00005573"/>
    </source>
</evidence>
<organism evidence="10 11">
    <name type="scientific">Catenaria anguillulae PL171</name>
    <dbReference type="NCBI Taxonomy" id="765915"/>
    <lineage>
        <taxon>Eukaryota</taxon>
        <taxon>Fungi</taxon>
        <taxon>Fungi incertae sedis</taxon>
        <taxon>Blastocladiomycota</taxon>
        <taxon>Blastocladiomycetes</taxon>
        <taxon>Blastocladiales</taxon>
        <taxon>Catenariaceae</taxon>
        <taxon>Catenaria</taxon>
    </lineage>
</organism>
<comment type="subunit">
    <text evidence="9">Component of the nuclear pore complex (NPC).</text>
</comment>
<keyword evidence="11" id="KW-1185">Reference proteome</keyword>
<keyword evidence="4 9" id="KW-0509">mRNA transport</keyword>
<evidence type="ECO:0000256" key="6">
    <source>
        <dbReference type="ARBA" id="ARBA00023010"/>
    </source>
</evidence>
<comment type="function">
    <text evidence="9">Functions as a component of the nuclear pore complex (NPC).</text>
</comment>
<dbReference type="GO" id="GO:0031965">
    <property type="term" value="C:nuclear membrane"/>
    <property type="evidence" value="ECO:0007669"/>
    <property type="project" value="UniProtKB-UniRule"/>
</dbReference>
<dbReference type="Proteomes" id="UP000193411">
    <property type="component" value="Unassembled WGS sequence"/>
</dbReference>
<feature type="non-terminal residue" evidence="10">
    <location>
        <position position="1"/>
    </location>
</feature>
<comment type="subcellular location">
    <subcellularLocation>
        <location evidence="1 9">Nucleus</location>
        <location evidence="1 9">Nuclear pore complex</location>
    </subcellularLocation>
</comment>
<evidence type="ECO:0000256" key="5">
    <source>
        <dbReference type="ARBA" id="ARBA00022927"/>
    </source>
</evidence>
<dbReference type="PANTHER" id="PTHR13373:SF21">
    <property type="entry name" value="NUCLEAR PORE COMPLEX PROTEIN NUP85"/>
    <property type="match status" value="1"/>
</dbReference>
<evidence type="ECO:0000313" key="10">
    <source>
        <dbReference type="EMBL" id="ORZ31255.1"/>
    </source>
</evidence>
<sequence length="698" mass="77806">MAMAMAMSMTHGNPPQSVHTTFCFTTTVHTNPVSEMDSMDHPAMDMDMDADPKSILDLLADTDEDHDHDHDVTAPQRRGFGRHFIDFWTQTIHDLIRKNQESTLKPVMAPPVFHIFPEPPADLILSPYFASINKATVGPYADYMTGNLSAWDYAEAVKAGIESLMRSQSQFAEADIHPTDPVSVNVAAHLWSLLNPLFVTPPTDEQDGDDLAYRLASQLVNVYPLETEPATEIADETEFWEFIHFLLFTLQFQTAKHYLDANRNVHGRHTDAVKDLIDLVEKADPTGISTRTSKSTARLASLPPTPNPTPLHSIYALLAGQSDVIPASAPCWRTALSALLIFSTPRLTSRAQLWTYLPRLAHIAVQSAPGNPHVPDHVDFLAQLLVCGSFSGMLAALVHAGDLWLATHLAPLIWRTGPRDVMHPGDVQRVLVSYVNVLANSPRMGPYANAYFAAARCVPEDVVGKNVLDYVSVALVHALGRCKYGDDEERDLWLEAPQIAQNPVVMKATWNPVLELARREERRGRRGWAAKAFAIARAWRQVDRVVRAALAEYVQGVAGVEVLQQFDVVGHAEEKGKTLVGPVRRYVEYYDEYGQGVGEGVDELRRMAQAQVELMNEARWPWFFVPTLLLETLPLLSFSYNLHPNGLNVLTCLLNNCQSESLVSRELEQIGVNWNTVEAQLMLVVVYRNQVSAFTPSR</sequence>
<dbReference type="GO" id="GO:0045893">
    <property type="term" value="P:positive regulation of DNA-templated transcription"/>
    <property type="evidence" value="ECO:0007669"/>
    <property type="project" value="TreeGrafter"/>
</dbReference>
<evidence type="ECO:0000256" key="4">
    <source>
        <dbReference type="ARBA" id="ARBA00022816"/>
    </source>
</evidence>
<evidence type="ECO:0000256" key="3">
    <source>
        <dbReference type="ARBA" id="ARBA00022448"/>
    </source>
</evidence>
<dbReference type="GO" id="GO:0017056">
    <property type="term" value="F:structural constituent of nuclear pore"/>
    <property type="evidence" value="ECO:0007669"/>
    <property type="project" value="TreeGrafter"/>
</dbReference>
<dbReference type="PANTHER" id="PTHR13373">
    <property type="entry name" value="FROUNT PROTEIN-RELATED"/>
    <property type="match status" value="1"/>
</dbReference>
<evidence type="ECO:0000313" key="11">
    <source>
        <dbReference type="Proteomes" id="UP000193411"/>
    </source>
</evidence>
<keyword evidence="6 9" id="KW-0811">Translocation</keyword>
<comment type="caution">
    <text evidence="10">The sequence shown here is derived from an EMBL/GenBank/DDBJ whole genome shotgun (WGS) entry which is preliminary data.</text>
</comment>
<evidence type="ECO:0000256" key="1">
    <source>
        <dbReference type="ARBA" id="ARBA00004567"/>
    </source>
</evidence>
<dbReference type="EMBL" id="MCFL01000064">
    <property type="protein sequence ID" value="ORZ31255.1"/>
    <property type="molecule type" value="Genomic_DNA"/>
</dbReference>
<protein>
    <recommendedName>
        <fullName evidence="9">Nuclear pore complex protein Nup85</fullName>
    </recommendedName>
</protein>
<evidence type="ECO:0000256" key="9">
    <source>
        <dbReference type="RuleBase" id="RU365073"/>
    </source>
</evidence>
<evidence type="ECO:0000256" key="7">
    <source>
        <dbReference type="ARBA" id="ARBA00023132"/>
    </source>
</evidence>
<proteinExistence type="inferred from homology"/>
<comment type="similarity">
    <text evidence="2 9">Belongs to the nucleoporin Nup85 family.</text>
</comment>
<dbReference type="Pfam" id="PF07575">
    <property type="entry name" value="Nucleopor_Nup85"/>
    <property type="match status" value="1"/>
</dbReference>
<keyword evidence="3 9" id="KW-0813">Transport</keyword>
<dbReference type="InterPro" id="IPR011502">
    <property type="entry name" value="Nucleoporin_Nup85"/>
</dbReference>
<keyword evidence="7 9" id="KW-0906">Nuclear pore complex</keyword>
<name>A0A1Y2H9R7_9FUNG</name>
<dbReference type="GO" id="GO:0006606">
    <property type="term" value="P:protein import into nucleus"/>
    <property type="evidence" value="ECO:0007669"/>
    <property type="project" value="TreeGrafter"/>
</dbReference>
<dbReference type="GO" id="GO:0031080">
    <property type="term" value="C:nuclear pore outer ring"/>
    <property type="evidence" value="ECO:0007669"/>
    <property type="project" value="TreeGrafter"/>
</dbReference>
<accession>A0A1Y2H9R7</accession>
<reference evidence="10 11" key="1">
    <citation type="submission" date="2016-07" db="EMBL/GenBank/DDBJ databases">
        <title>Pervasive Adenine N6-methylation of Active Genes in Fungi.</title>
        <authorList>
            <consortium name="DOE Joint Genome Institute"/>
            <person name="Mondo S.J."/>
            <person name="Dannebaum R.O."/>
            <person name="Kuo R.C."/>
            <person name="Labutti K."/>
            <person name="Haridas S."/>
            <person name="Kuo A."/>
            <person name="Salamov A."/>
            <person name="Ahrendt S.R."/>
            <person name="Lipzen A."/>
            <person name="Sullivan W."/>
            <person name="Andreopoulos W.B."/>
            <person name="Clum A."/>
            <person name="Lindquist E."/>
            <person name="Daum C."/>
            <person name="Ramamoorthy G.K."/>
            <person name="Gryganskyi A."/>
            <person name="Culley D."/>
            <person name="Magnuson J.K."/>
            <person name="James T.Y."/>
            <person name="O'Malley M.A."/>
            <person name="Stajich J.E."/>
            <person name="Spatafora J.W."/>
            <person name="Visel A."/>
            <person name="Grigoriev I.V."/>
        </authorList>
    </citation>
    <scope>NUCLEOTIDE SEQUENCE [LARGE SCALE GENOMIC DNA]</scope>
    <source>
        <strain evidence="10 11">PL171</strain>
    </source>
</reference>
<keyword evidence="5 9" id="KW-0653">Protein transport</keyword>
<dbReference type="AlphaFoldDB" id="A0A1Y2H9R7"/>
<gene>
    <name evidence="10" type="ORF">BCR44DRAFT_1442863</name>
</gene>
<keyword evidence="9" id="KW-0472">Membrane</keyword>
<evidence type="ECO:0000256" key="8">
    <source>
        <dbReference type="ARBA" id="ARBA00023242"/>
    </source>
</evidence>
<dbReference type="GO" id="GO:0006406">
    <property type="term" value="P:mRNA export from nucleus"/>
    <property type="evidence" value="ECO:0007669"/>
    <property type="project" value="TreeGrafter"/>
</dbReference>